<dbReference type="EMBL" id="AP018553">
    <property type="protein sequence ID" value="BBD73807.1"/>
    <property type="molecule type" value="Genomic_DNA"/>
</dbReference>
<evidence type="ECO:0000313" key="2">
    <source>
        <dbReference type="EMBL" id="GGU03589.1"/>
    </source>
</evidence>
<evidence type="ECO:0000313" key="3">
    <source>
        <dbReference type="Proteomes" id="UP000276741"/>
    </source>
</evidence>
<keyword evidence="3" id="KW-1185">Reference proteome</keyword>
<sequence length="115" mass="13083">MRAATTYMMVVEGVLAETAYHGYIRTLEELKTMPTLLSMIRNVMRDESRHIAFGTYLISRLVSQYGDRALETFMKRMEEMTPLALGVVQGFFQGYEQAPSGIADPKEYINYALSV</sequence>
<dbReference type="InterPro" id="IPR009078">
    <property type="entry name" value="Ferritin-like_SF"/>
</dbReference>
<name>A0A348B6K5_9CREN</name>
<dbReference type="KEGG" id="sacd:HS1genome_2196"/>
<reference evidence="1" key="3">
    <citation type="journal article" date="2019" name="BMC Res. Notes">
        <title>Complete genome sequence of the Sulfodiicoccus acidiphilus strain HS-1T, the first crenarchaeon that lacks polB3, isolated from an acidic hot spring in Ohwaku-dani, Hakone, Japan.</title>
        <authorList>
            <person name="Sakai H.D."/>
            <person name="Kurosawa N."/>
        </authorList>
    </citation>
    <scope>NUCLEOTIDE SEQUENCE</scope>
    <source>
        <strain evidence="1">HS-1</strain>
    </source>
</reference>
<protein>
    <recommendedName>
        <fullName evidence="4">Ferritin-like domain-containing protein</fullName>
    </recommendedName>
</protein>
<dbReference type="Proteomes" id="UP000276741">
    <property type="component" value="Chromosome"/>
</dbReference>
<reference evidence="3" key="2">
    <citation type="submission" date="2018-04" db="EMBL/GenBank/DDBJ databases">
        <title>Complete genome sequence of Sulfodiicoccus acidiphilus strain HS-1.</title>
        <authorList>
            <person name="Sakai H.D."/>
            <person name="Kurosawa N."/>
        </authorList>
    </citation>
    <scope>NUCLEOTIDE SEQUENCE [LARGE SCALE GENOMIC DNA]</scope>
    <source>
        <strain evidence="3">HS-1</strain>
    </source>
</reference>
<evidence type="ECO:0000313" key="1">
    <source>
        <dbReference type="EMBL" id="BBD73807.1"/>
    </source>
</evidence>
<dbReference type="Gene3D" id="1.10.620.20">
    <property type="entry name" value="Ribonucleotide Reductase, subunit A"/>
    <property type="match status" value="1"/>
</dbReference>
<dbReference type="Proteomes" id="UP000616143">
    <property type="component" value="Unassembled WGS sequence"/>
</dbReference>
<evidence type="ECO:0008006" key="4">
    <source>
        <dbReference type="Google" id="ProtNLM"/>
    </source>
</evidence>
<dbReference type="EMBL" id="BMQS01000026">
    <property type="protein sequence ID" value="GGU03589.1"/>
    <property type="molecule type" value="Genomic_DNA"/>
</dbReference>
<reference evidence="2" key="4">
    <citation type="submission" date="2020-09" db="EMBL/GenBank/DDBJ databases">
        <authorList>
            <person name="Sun Q."/>
            <person name="Ohkuma M."/>
        </authorList>
    </citation>
    <scope>NUCLEOTIDE SEQUENCE</scope>
    <source>
        <strain evidence="2">JCM 31740</strain>
    </source>
</reference>
<organism evidence="1 3">
    <name type="scientific">Sulfodiicoccus acidiphilus</name>
    <dbReference type="NCBI Taxonomy" id="1670455"/>
    <lineage>
        <taxon>Archaea</taxon>
        <taxon>Thermoproteota</taxon>
        <taxon>Thermoprotei</taxon>
        <taxon>Sulfolobales</taxon>
        <taxon>Sulfolobaceae</taxon>
        <taxon>Sulfodiicoccus</taxon>
    </lineage>
</organism>
<dbReference type="InterPro" id="IPR012348">
    <property type="entry name" value="RNR-like"/>
</dbReference>
<accession>A0A348B6K5</accession>
<gene>
    <name evidence="2" type="ORF">GCM10007116_20550</name>
    <name evidence="1" type="ORF">HS1genome_2196</name>
</gene>
<dbReference type="AlphaFoldDB" id="A0A348B6K5"/>
<reference evidence="2" key="1">
    <citation type="journal article" date="2014" name="Int. J. Syst. Evol. Microbiol.">
        <title>Complete genome sequence of Corynebacterium casei LMG S-19264T (=DSM 44701T), isolated from a smear-ripened cheese.</title>
        <authorList>
            <consortium name="US DOE Joint Genome Institute (JGI-PGF)"/>
            <person name="Walter F."/>
            <person name="Albersmeier A."/>
            <person name="Kalinowski J."/>
            <person name="Ruckert C."/>
        </authorList>
    </citation>
    <scope>NUCLEOTIDE SEQUENCE</scope>
    <source>
        <strain evidence="2">JCM 31740</strain>
    </source>
</reference>
<dbReference type="GO" id="GO:0016491">
    <property type="term" value="F:oxidoreductase activity"/>
    <property type="evidence" value="ECO:0007669"/>
    <property type="project" value="InterPro"/>
</dbReference>
<proteinExistence type="predicted"/>
<dbReference type="SUPFAM" id="SSF47240">
    <property type="entry name" value="Ferritin-like"/>
    <property type="match status" value="1"/>
</dbReference>